<reference evidence="1 2" key="1">
    <citation type="journal article" date="2024" name="BMC Genomics">
        <title>De novo assembly and annotation of Popillia japonica's genome with initial clues to its potential as an invasive pest.</title>
        <authorList>
            <person name="Cucini C."/>
            <person name="Boschi S."/>
            <person name="Funari R."/>
            <person name="Cardaioli E."/>
            <person name="Iannotti N."/>
            <person name="Marturano G."/>
            <person name="Paoli F."/>
            <person name="Bruttini M."/>
            <person name="Carapelli A."/>
            <person name="Frati F."/>
            <person name="Nardi F."/>
        </authorList>
    </citation>
    <scope>NUCLEOTIDE SEQUENCE [LARGE SCALE GENOMIC DNA]</scope>
    <source>
        <strain evidence="1">DMR45628</strain>
    </source>
</reference>
<organism evidence="1 2">
    <name type="scientific">Popillia japonica</name>
    <name type="common">Japanese beetle</name>
    <dbReference type="NCBI Taxonomy" id="7064"/>
    <lineage>
        <taxon>Eukaryota</taxon>
        <taxon>Metazoa</taxon>
        <taxon>Ecdysozoa</taxon>
        <taxon>Arthropoda</taxon>
        <taxon>Hexapoda</taxon>
        <taxon>Insecta</taxon>
        <taxon>Pterygota</taxon>
        <taxon>Neoptera</taxon>
        <taxon>Endopterygota</taxon>
        <taxon>Coleoptera</taxon>
        <taxon>Polyphaga</taxon>
        <taxon>Scarabaeiformia</taxon>
        <taxon>Scarabaeidae</taxon>
        <taxon>Rutelinae</taxon>
        <taxon>Popillia</taxon>
    </lineage>
</organism>
<gene>
    <name evidence="1" type="ORF">QE152_g7964</name>
</gene>
<comment type="caution">
    <text evidence="1">The sequence shown here is derived from an EMBL/GenBank/DDBJ whole genome shotgun (WGS) entry which is preliminary data.</text>
</comment>
<evidence type="ECO:0000313" key="2">
    <source>
        <dbReference type="Proteomes" id="UP001458880"/>
    </source>
</evidence>
<proteinExistence type="predicted"/>
<dbReference type="Proteomes" id="UP001458880">
    <property type="component" value="Unassembled WGS sequence"/>
</dbReference>
<keyword evidence="2" id="KW-1185">Reference proteome</keyword>
<dbReference type="AlphaFoldDB" id="A0AAW1MEY1"/>
<name>A0AAW1MEY1_POPJA</name>
<dbReference type="EMBL" id="JASPKY010000060">
    <property type="protein sequence ID" value="KAK9744325.1"/>
    <property type="molecule type" value="Genomic_DNA"/>
</dbReference>
<protein>
    <submittedName>
        <fullName evidence="1">Uncharacterized protein</fullName>
    </submittedName>
</protein>
<evidence type="ECO:0000313" key="1">
    <source>
        <dbReference type="EMBL" id="KAK9744325.1"/>
    </source>
</evidence>
<accession>A0AAW1MEY1</accession>
<sequence>METVQENHNNDVAINKKENTYKNETLHIRSFDQDMPQSNMLFDENFANHSRNVKVTLVENAEEPMDLTFSQTKIKTELENVCKIKTELENVCNVQKKQLSHEHITNTIQQDNSMPITKLIQAEEVLAPTPTKKRGRKKKELTIEISNGSRCTQPYDNSEYMQIDSRQGEVLMAAKSLFSKRTRTLYHWMYPNAPKAQLKSAVSMSWETLGVQEKEFYISQVLGRFGFPQSSLMINPQLGGLRGVSVQPPLDLSAPAHINLETHTAVSTILEDREKSNEAGTSWPQYSVYNVKKPHKKRGRIGRPPGTKNQKIKENVKSVAAEAIHDDFPNDPELRKEFEQFKWTLHMIDK</sequence>